<name>A0A0N0WWY2_PSEYM</name>
<gene>
    <name evidence="3" type="ORF">ALP13_04704</name>
</gene>
<feature type="region of interest" description="Disordered" evidence="1">
    <location>
        <begin position="277"/>
        <end position="310"/>
    </location>
</feature>
<keyword evidence="2" id="KW-0812">Transmembrane</keyword>
<keyword evidence="2" id="KW-1133">Transmembrane helix</keyword>
<evidence type="ECO:0000313" key="3">
    <source>
        <dbReference type="EMBL" id="RMV44340.1"/>
    </source>
</evidence>
<dbReference type="AlphaFoldDB" id="A0A0N0WWY2"/>
<dbReference type="GO" id="GO:0005886">
    <property type="term" value="C:plasma membrane"/>
    <property type="evidence" value="ECO:0007669"/>
    <property type="project" value="TreeGrafter"/>
</dbReference>
<feature type="transmembrane region" description="Helical" evidence="2">
    <location>
        <begin position="166"/>
        <end position="187"/>
    </location>
</feature>
<feature type="transmembrane region" description="Helical" evidence="2">
    <location>
        <begin position="138"/>
        <end position="160"/>
    </location>
</feature>
<feature type="compositionally biased region" description="Acidic residues" evidence="1">
    <location>
        <begin position="277"/>
        <end position="288"/>
    </location>
</feature>
<dbReference type="RefSeq" id="WP_054069695.1">
    <property type="nucleotide sequence ID" value="NZ_JAEVFP010000076.1"/>
</dbReference>
<evidence type="ECO:0000256" key="1">
    <source>
        <dbReference type="SAM" id="MobiDB-lite"/>
    </source>
</evidence>
<feature type="region of interest" description="Disordered" evidence="1">
    <location>
        <begin position="93"/>
        <end position="112"/>
    </location>
</feature>
<feature type="compositionally biased region" description="Acidic residues" evidence="1">
    <location>
        <begin position="299"/>
        <end position="310"/>
    </location>
</feature>
<evidence type="ECO:0000256" key="2">
    <source>
        <dbReference type="SAM" id="Phobius"/>
    </source>
</evidence>
<feature type="transmembrane region" description="Helical" evidence="2">
    <location>
        <begin position="199"/>
        <end position="221"/>
    </location>
</feature>
<comment type="caution">
    <text evidence="3">The sequence shown here is derived from an EMBL/GenBank/DDBJ whole genome shotgun (WGS) entry which is preliminary data.</text>
</comment>
<reference evidence="3 4" key="1">
    <citation type="submission" date="2018-08" db="EMBL/GenBank/DDBJ databases">
        <title>Recombination of ecologically and evolutionarily significant loci maintains genetic cohesion in the Pseudomonas syringae species complex.</title>
        <authorList>
            <person name="Dillon M."/>
            <person name="Thakur S."/>
            <person name="Almeida R.N.D."/>
            <person name="Weir B.S."/>
            <person name="Guttman D.S."/>
        </authorList>
    </citation>
    <scope>NUCLEOTIDE SEQUENCE [LARGE SCALE GENOMIC DNA]</scope>
    <source>
        <strain evidence="3 4">ICMP 11281</strain>
    </source>
</reference>
<feature type="transmembrane region" description="Helical" evidence="2">
    <location>
        <begin position="241"/>
        <end position="262"/>
    </location>
</feature>
<dbReference type="Proteomes" id="UP000271631">
    <property type="component" value="Unassembled WGS sequence"/>
</dbReference>
<evidence type="ECO:0000313" key="4">
    <source>
        <dbReference type="Proteomes" id="UP000271631"/>
    </source>
</evidence>
<protein>
    <recommendedName>
        <fullName evidence="5">DUF805 domain-containing protein</fullName>
    </recommendedName>
</protein>
<organism evidence="3 4">
    <name type="scientific">Pseudomonas syringae pv. maculicola</name>
    <dbReference type="NCBI Taxonomy" id="59511"/>
    <lineage>
        <taxon>Bacteria</taxon>
        <taxon>Pseudomonadati</taxon>
        <taxon>Pseudomonadota</taxon>
        <taxon>Gammaproteobacteria</taxon>
        <taxon>Pseudomonadales</taxon>
        <taxon>Pseudomonadaceae</taxon>
        <taxon>Pseudomonas</taxon>
    </lineage>
</organism>
<sequence>MTDTLFKIMFEGQVRDGVKPETAKANLAGLFKSETAAVQKLFNGEPIALKRGLVHADAERYIEALKEAGVEARIEPDQAISFNLNEVGNQASPWTPARQAPQDASPYAPPKAQVGSEHYGHSTLKVFTTNGRIGRLRFLAWSMVQCVALVALIALALIVLNWSLVAGGLLIAVLVVVFVTIGVMIGVQRLHDLGWSGWLLLLNLVPFVGSLFPFLIMLLPGTRGANQYGPPPPPNTRGVKVLGIIWIAMIPVISVASIYYSIGKLAEAELALQTDEYEQSLPYDDEQDPGSALNAPADVIEEPQDQNDKQ</sequence>
<dbReference type="InterPro" id="IPR008523">
    <property type="entry name" value="DUF805"/>
</dbReference>
<dbReference type="EMBL" id="RBUQ01000005">
    <property type="protein sequence ID" value="RMV44340.1"/>
    <property type="molecule type" value="Genomic_DNA"/>
</dbReference>
<dbReference type="PANTHER" id="PTHR34980">
    <property type="entry name" value="INNER MEMBRANE PROTEIN-RELATED-RELATED"/>
    <property type="match status" value="1"/>
</dbReference>
<proteinExistence type="predicted"/>
<dbReference type="PANTHER" id="PTHR34980:SF3">
    <property type="entry name" value="BLR8105 PROTEIN"/>
    <property type="match status" value="1"/>
</dbReference>
<keyword evidence="2" id="KW-0472">Membrane</keyword>
<dbReference type="Pfam" id="PF05656">
    <property type="entry name" value="DUF805"/>
    <property type="match status" value="1"/>
</dbReference>
<evidence type="ECO:0008006" key="5">
    <source>
        <dbReference type="Google" id="ProtNLM"/>
    </source>
</evidence>
<accession>A0A0N0WWY2</accession>